<dbReference type="PANTHER" id="PTHR45947:SF3">
    <property type="entry name" value="SULFOQUINOVOSYL TRANSFERASE SQD2"/>
    <property type="match status" value="1"/>
</dbReference>
<proteinExistence type="predicted"/>
<dbReference type="Proteomes" id="UP001523566">
    <property type="component" value="Unassembled WGS sequence"/>
</dbReference>
<name>A0ABT1E8F2_9FIRM</name>
<reference evidence="2 3" key="1">
    <citation type="journal article" date="2022" name="Genome Biol. Evol.">
        <title>Host diet, physiology and behaviors set the stage for Lachnospiraceae cladogenesis.</title>
        <authorList>
            <person name="Vera-Ponce De Leon A."/>
            <person name="Schneider M."/>
            <person name="Jahnes B.C."/>
            <person name="Sadowski V."/>
            <person name="Camuy-Velez L.A."/>
            <person name="Duan J."/>
            <person name="Sabree Z.L."/>
        </authorList>
    </citation>
    <scope>NUCLEOTIDE SEQUENCE [LARGE SCALE GENOMIC DNA]</scope>
    <source>
        <strain evidence="2 3">PAL113</strain>
    </source>
</reference>
<dbReference type="SUPFAM" id="SSF53756">
    <property type="entry name" value="UDP-Glycosyltransferase/glycogen phosphorylase"/>
    <property type="match status" value="1"/>
</dbReference>
<sequence length="366" mass="43070">MKRILVGFIMDGRSGGIDNYLLNLLENVWEPELRIDFLSDRIDEELQERLKPYKSRIFAIPSLRRPFAQYRFVKKLIQKENYDTLYFNISTAIDFISPMAGKSAGVKRRLIHSHSSGNDSESSVKRRILDGVNWVCRKFLYRFGTEFYGCSKKAGLWIFPEKVVESPQYETILNAVDFSKFHYSEEERKRLREELNIKDSLVLGNVGNLRYQKNQEFLIRVMKEVVKTRRDVVLLIVGEGPRKEWFESLVKEENLTENIRFLGFRKDVNALMNGMDVFLLPSRFEGLPTVGVEAQCVGLPCLMSDTITREVKITKDCEFLTIQDEKIWVDKILRIKSKNREEIQWLSIKDQYRMEALKEKQRKLLR</sequence>
<dbReference type="InterPro" id="IPR050194">
    <property type="entry name" value="Glycosyltransferase_grp1"/>
</dbReference>
<comment type="caution">
    <text evidence="2">The sequence shown here is derived from an EMBL/GenBank/DDBJ whole genome shotgun (WGS) entry which is preliminary data.</text>
</comment>
<keyword evidence="2" id="KW-0328">Glycosyltransferase</keyword>
<evidence type="ECO:0000313" key="2">
    <source>
        <dbReference type="EMBL" id="MCP1101267.1"/>
    </source>
</evidence>
<dbReference type="PANTHER" id="PTHR45947">
    <property type="entry name" value="SULFOQUINOVOSYL TRANSFERASE SQD2"/>
    <property type="match status" value="1"/>
</dbReference>
<evidence type="ECO:0000259" key="1">
    <source>
        <dbReference type="Pfam" id="PF00534"/>
    </source>
</evidence>
<keyword evidence="2" id="KW-0808">Transferase</keyword>
<protein>
    <submittedName>
        <fullName evidence="2">Glycosyltransferase</fullName>
        <ecNumber evidence="2">2.4.-.-</ecNumber>
    </submittedName>
</protein>
<gene>
    <name evidence="2" type="ORF">NK125_02425</name>
</gene>
<dbReference type="GO" id="GO:0016757">
    <property type="term" value="F:glycosyltransferase activity"/>
    <property type="evidence" value="ECO:0007669"/>
    <property type="project" value="UniProtKB-KW"/>
</dbReference>
<feature type="domain" description="Glycosyl transferase family 1" evidence="1">
    <location>
        <begin position="188"/>
        <end position="318"/>
    </location>
</feature>
<dbReference type="Gene3D" id="3.40.50.2000">
    <property type="entry name" value="Glycogen Phosphorylase B"/>
    <property type="match status" value="2"/>
</dbReference>
<dbReference type="EMBL" id="JAMZFW010000002">
    <property type="protein sequence ID" value="MCP1101267.1"/>
    <property type="molecule type" value="Genomic_DNA"/>
</dbReference>
<accession>A0ABT1E8F2</accession>
<dbReference type="InterPro" id="IPR001296">
    <property type="entry name" value="Glyco_trans_1"/>
</dbReference>
<dbReference type="EC" id="2.4.-.-" evidence="2"/>
<keyword evidence="3" id="KW-1185">Reference proteome</keyword>
<evidence type="ECO:0000313" key="3">
    <source>
        <dbReference type="Proteomes" id="UP001523566"/>
    </source>
</evidence>
<organism evidence="2 3">
    <name type="scientific">Aequitasia blattaphilus</name>
    <dbReference type="NCBI Taxonomy" id="2949332"/>
    <lineage>
        <taxon>Bacteria</taxon>
        <taxon>Bacillati</taxon>
        <taxon>Bacillota</taxon>
        <taxon>Clostridia</taxon>
        <taxon>Lachnospirales</taxon>
        <taxon>Lachnospiraceae</taxon>
        <taxon>Aequitasia</taxon>
    </lineage>
</organism>
<dbReference type="Pfam" id="PF00534">
    <property type="entry name" value="Glycos_transf_1"/>
    <property type="match status" value="1"/>
</dbReference>
<dbReference type="RefSeq" id="WP_262065048.1">
    <property type="nucleotide sequence ID" value="NZ_JAMXOD010000002.1"/>
</dbReference>